<sequence length="467" mass="54235">MKLKLLVVFFWMLKISNCKELKEKNPLHNATHYWNMNKYNKWEAKDSITQLHLKFKNRGVSVEKQKQLGNVLQLDGRISWLEIPHLQDKCLTSVSCTRGMTFSFWMKYKSGDYIMSAGKIAVSEEFMSGFRLQRDPLTNFFILEIISEESQRIWKIYLKELPKSWFHFLFTWQSNEGARLYIDGDLKLTRRLSEPAPNNNVELSNSLGERDAHKVTFGQIGSLREMDDRGEFEISHIAIWKKVLTDEDIIKVYKNTVATDDDVTFCCNGKKNALGGACAKWDSYSCICTELKKEDICRKPILTPAKFTETKKECVDLNPHCDKLVNNQVRGYCESFVDSAMTDCKYSCRCKPVTQMMMSRQPKQHFTQEALIFALLGCIGGLILLFGIMFYFWKVYRTRYHGAFVPPSSKSNSLIDVPPEYDDMKWPSKYVDSHAFFIKDVPPKKRALPLIPANKSSNYRYQPPEFD</sequence>
<keyword evidence="2" id="KW-0732">Signal</keyword>
<feature type="chain" id="PRO_5029722645" evidence="2">
    <location>
        <begin position="19"/>
        <end position="467"/>
    </location>
</feature>
<evidence type="ECO:0000256" key="2">
    <source>
        <dbReference type="SAM" id="SignalP"/>
    </source>
</evidence>
<keyword evidence="4" id="KW-1185">Reference proteome</keyword>
<evidence type="ECO:0000313" key="3">
    <source>
        <dbReference type="EnsemblMetazoa" id="CLYHEMP012064.1"/>
    </source>
</evidence>
<feature type="signal peptide" evidence="2">
    <location>
        <begin position="1"/>
        <end position="18"/>
    </location>
</feature>
<reference evidence="3" key="1">
    <citation type="submission" date="2021-01" db="UniProtKB">
        <authorList>
            <consortium name="EnsemblMetazoa"/>
        </authorList>
    </citation>
    <scope>IDENTIFICATION</scope>
</reference>
<proteinExistence type="predicted"/>
<keyword evidence="1" id="KW-0472">Membrane</keyword>
<dbReference type="GeneID" id="136816916"/>
<dbReference type="InterPro" id="IPR013320">
    <property type="entry name" value="ConA-like_dom_sf"/>
</dbReference>
<dbReference type="Proteomes" id="UP000594262">
    <property type="component" value="Unplaced"/>
</dbReference>
<protein>
    <submittedName>
        <fullName evidence="3">Uncharacterized protein</fullName>
    </submittedName>
</protein>
<evidence type="ECO:0000256" key="1">
    <source>
        <dbReference type="SAM" id="Phobius"/>
    </source>
</evidence>
<name>A0A7M5V9C8_9CNID</name>
<keyword evidence="1" id="KW-0812">Transmembrane</keyword>
<dbReference type="RefSeq" id="XP_066929352.1">
    <property type="nucleotide sequence ID" value="XM_067073251.1"/>
</dbReference>
<organism evidence="3 4">
    <name type="scientific">Clytia hemisphaerica</name>
    <dbReference type="NCBI Taxonomy" id="252671"/>
    <lineage>
        <taxon>Eukaryota</taxon>
        <taxon>Metazoa</taxon>
        <taxon>Cnidaria</taxon>
        <taxon>Hydrozoa</taxon>
        <taxon>Hydroidolina</taxon>
        <taxon>Leptothecata</taxon>
        <taxon>Obeliida</taxon>
        <taxon>Clytiidae</taxon>
        <taxon>Clytia</taxon>
    </lineage>
</organism>
<feature type="transmembrane region" description="Helical" evidence="1">
    <location>
        <begin position="370"/>
        <end position="393"/>
    </location>
</feature>
<dbReference type="Gene3D" id="2.60.120.200">
    <property type="match status" value="1"/>
</dbReference>
<keyword evidence="1" id="KW-1133">Transmembrane helix</keyword>
<evidence type="ECO:0000313" key="4">
    <source>
        <dbReference type="Proteomes" id="UP000594262"/>
    </source>
</evidence>
<dbReference type="AlphaFoldDB" id="A0A7M5V9C8"/>
<dbReference type="EnsemblMetazoa" id="CLYHEMT012064.1">
    <property type="protein sequence ID" value="CLYHEMP012064.1"/>
    <property type="gene ID" value="CLYHEMG012064"/>
</dbReference>
<dbReference type="Pfam" id="PF13385">
    <property type="entry name" value="Laminin_G_3"/>
    <property type="match status" value="1"/>
</dbReference>
<dbReference type="SUPFAM" id="SSF49899">
    <property type="entry name" value="Concanavalin A-like lectins/glucanases"/>
    <property type="match status" value="1"/>
</dbReference>
<dbReference type="OrthoDB" id="6021508at2759"/>
<accession>A0A7M5V9C8</accession>